<comment type="pathway">
    <text evidence="1">Amino-sugar metabolism; 1,6-anhydro-N-acetylmuramate degradation.</text>
</comment>
<dbReference type="Gene3D" id="3.30.420.40">
    <property type="match status" value="2"/>
</dbReference>
<evidence type="ECO:0000313" key="3">
    <source>
        <dbReference type="Proteomes" id="UP000292298"/>
    </source>
</evidence>
<gene>
    <name evidence="1" type="primary">anmK</name>
    <name evidence="2" type="ORF">EV698_2009</name>
</gene>
<proteinExistence type="inferred from homology"/>
<evidence type="ECO:0000256" key="1">
    <source>
        <dbReference type="HAMAP-Rule" id="MF_01270"/>
    </source>
</evidence>
<comment type="catalytic activity">
    <reaction evidence="1">
        <text>1,6-anhydro-N-acetyl-beta-muramate + ATP + H2O = N-acetyl-D-muramate 6-phosphate + ADP + H(+)</text>
        <dbReference type="Rhea" id="RHEA:24952"/>
        <dbReference type="ChEBI" id="CHEBI:15377"/>
        <dbReference type="ChEBI" id="CHEBI:15378"/>
        <dbReference type="ChEBI" id="CHEBI:30616"/>
        <dbReference type="ChEBI" id="CHEBI:58690"/>
        <dbReference type="ChEBI" id="CHEBI:58722"/>
        <dbReference type="ChEBI" id="CHEBI:456216"/>
        <dbReference type="EC" id="2.7.1.170"/>
    </reaction>
</comment>
<dbReference type="GO" id="GO:0016301">
    <property type="term" value="F:kinase activity"/>
    <property type="evidence" value="ECO:0007669"/>
    <property type="project" value="UniProtKB-KW"/>
</dbReference>
<name>A0A4Q8D2Y6_9GAMM</name>
<sequence>MRMIGLMSGTSLDGVDAALVDFDARGRPTLAGQIHHDYPAELAAQLRTIDGDSPLRTVLMLDAWLAGFYASAVEALRSATGTARQDIDGIALHGQTLWHAPGASPPVTCQIGDPSRLAETTGIPVIADFRQRDLAAGGEGAPLAPLFHAALFGCDHRRCVVNIGGVANISVLDAGGQPLSGFDAGPGNTLMDAWARRHLDLPFDRDGRWAASGMVDTPFLERLLADPYFRRPPPKSIDIRTFDLAWLEKHSGAPQRPADIQATLLALTAVSIVDAIDEWGKAPEDVVITGGGALNTELRRAIAARLTPRPLLTGEDEGIPATLVEATGFAWLGRATLRGDRLDLRSITGARRPVILGGVYPA</sequence>
<dbReference type="GO" id="GO:0009254">
    <property type="term" value="P:peptidoglycan turnover"/>
    <property type="evidence" value="ECO:0007669"/>
    <property type="project" value="UniProtKB-UniRule"/>
</dbReference>
<comment type="caution">
    <text evidence="2">The sequence shown here is derived from an EMBL/GenBank/DDBJ whole genome shotgun (WGS) entry which is preliminary data.</text>
</comment>
<reference evidence="2 3" key="1">
    <citation type="submission" date="2019-02" db="EMBL/GenBank/DDBJ databases">
        <title>Genomic Encyclopedia of Type Strains, Phase IV (KMG-IV): sequencing the most valuable type-strain genomes for metagenomic binning, comparative biology and taxonomic classification.</title>
        <authorList>
            <person name="Goeker M."/>
        </authorList>
    </citation>
    <scope>NUCLEOTIDE SEQUENCE [LARGE SCALE GENOMIC DNA]</scope>
    <source>
        <strain evidence="2 3">DSM 21056</strain>
    </source>
</reference>
<dbReference type="SUPFAM" id="SSF53067">
    <property type="entry name" value="Actin-like ATPase domain"/>
    <property type="match status" value="1"/>
</dbReference>
<dbReference type="NCBIfam" id="NF007139">
    <property type="entry name" value="PRK09585.1-3"/>
    <property type="match status" value="1"/>
</dbReference>
<dbReference type="UniPathway" id="UPA00544"/>
<dbReference type="EC" id="2.7.1.170" evidence="1"/>
<dbReference type="GO" id="GO:0006040">
    <property type="term" value="P:amino sugar metabolic process"/>
    <property type="evidence" value="ECO:0007669"/>
    <property type="project" value="InterPro"/>
</dbReference>
<dbReference type="CDD" id="cd24050">
    <property type="entry name" value="ASKHA_NBD_ANMK"/>
    <property type="match status" value="1"/>
</dbReference>
<dbReference type="UniPathway" id="UPA00343"/>
<keyword evidence="1" id="KW-0808">Transferase</keyword>
<protein>
    <recommendedName>
        <fullName evidence="1">Anhydro-N-acetylmuramic acid kinase</fullName>
        <ecNumber evidence="1">2.7.1.170</ecNumber>
    </recommendedName>
    <alternativeName>
        <fullName evidence="1">AnhMurNAc kinase</fullName>
    </alternativeName>
</protein>
<dbReference type="Proteomes" id="UP000292298">
    <property type="component" value="Unassembled WGS sequence"/>
</dbReference>
<accession>A0A4Q8D2Y6</accession>
<comment type="function">
    <text evidence="1">Catalyzes the specific phosphorylation of 1,6-anhydro-N-acetylmuramic acid (anhMurNAc) with the simultaneous cleavage of the 1,6-anhydro ring, generating MurNAc-6-P. Is required for the utilization of anhMurNAc either imported from the medium or derived from its own cell wall murein, and thus plays a role in cell wall recycling.</text>
</comment>
<comment type="similarity">
    <text evidence="1">Belongs to the anhydro-N-acetylmuramic acid kinase family.</text>
</comment>
<organism evidence="2 3">
    <name type="scientific">Spiribacter vilamensis</name>
    <dbReference type="NCBI Taxonomy" id="531306"/>
    <lineage>
        <taxon>Bacteria</taxon>
        <taxon>Pseudomonadati</taxon>
        <taxon>Pseudomonadota</taxon>
        <taxon>Gammaproteobacteria</taxon>
        <taxon>Chromatiales</taxon>
        <taxon>Ectothiorhodospiraceae</taxon>
        <taxon>Spiribacter</taxon>
    </lineage>
</organism>
<dbReference type="GO" id="GO:0097175">
    <property type="term" value="P:1,6-anhydro-N-acetyl-beta-muramic acid catabolic process"/>
    <property type="evidence" value="ECO:0007669"/>
    <property type="project" value="UniProtKB-UniRule"/>
</dbReference>
<dbReference type="HAMAP" id="MF_01270">
    <property type="entry name" value="AnhMurNAc_kinase"/>
    <property type="match status" value="1"/>
</dbReference>
<dbReference type="RefSeq" id="WP_130503918.1">
    <property type="nucleotide sequence ID" value="NZ_SHLI01000001.1"/>
</dbReference>
<keyword evidence="1" id="KW-0067">ATP-binding</keyword>
<feature type="binding site" evidence="1">
    <location>
        <begin position="9"/>
        <end position="16"/>
    </location>
    <ligand>
        <name>ATP</name>
        <dbReference type="ChEBI" id="CHEBI:30616"/>
    </ligand>
</feature>
<keyword evidence="3" id="KW-1185">Reference proteome</keyword>
<dbReference type="GO" id="GO:0005524">
    <property type="term" value="F:ATP binding"/>
    <property type="evidence" value="ECO:0007669"/>
    <property type="project" value="UniProtKB-UniRule"/>
</dbReference>
<dbReference type="PANTHER" id="PTHR30605:SF0">
    <property type="entry name" value="ANHYDRO-N-ACETYLMURAMIC ACID KINASE"/>
    <property type="match status" value="1"/>
</dbReference>
<evidence type="ECO:0000313" key="2">
    <source>
        <dbReference type="EMBL" id="RZU99714.1"/>
    </source>
</evidence>
<dbReference type="EMBL" id="SHLI01000001">
    <property type="protein sequence ID" value="RZU99714.1"/>
    <property type="molecule type" value="Genomic_DNA"/>
</dbReference>
<dbReference type="InterPro" id="IPR005338">
    <property type="entry name" value="Anhydro_N_Ac-Mur_kinase"/>
</dbReference>
<comment type="pathway">
    <text evidence="1">Cell wall biogenesis; peptidoglycan recycling.</text>
</comment>
<keyword evidence="1" id="KW-0547">Nucleotide-binding</keyword>
<dbReference type="OrthoDB" id="9763949at2"/>
<dbReference type="AlphaFoldDB" id="A0A4Q8D2Y6"/>
<dbReference type="InterPro" id="IPR043129">
    <property type="entry name" value="ATPase_NBD"/>
</dbReference>
<dbReference type="Pfam" id="PF03702">
    <property type="entry name" value="AnmK"/>
    <property type="match status" value="1"/>
</dbReference>
<dbReference type="PANTHER" id="PTHR30605">
    <property type="entry name" value="ANHYDRO-N-ACETYLMURAMIC ACID KINASE"/>
    <property type="match status" value="1"/>
</dbReference>
<keyword evidence="1 2" id="KW-0418">Kinase</keyword>
<keyword evidence="1" id="KW-0119">Carbohydrate metabolism</keyword>
<dbReference type="GO" id="GO:0016773">
    <property type="term" value="F:phosphotransferase activity, alcohol group as acceptor"/>
    <property type="evidence" value="ECO:0007669"/>
    <property type="project" value="UniProtKB-UniRule"/>
</dbReference>